<sequence>MGGSYQRDLESQLGLNEVRMEQSRNVMAGETGDPRENPMTSSIVRPGIEPGSPCWKLGSPLVDDGPIMNPVKYRVVCGVVCTNGTMVNFKTDTNRSGVLAVRPTQMMLLWWRNWQLTSTLSSVPVNLCRPQRVKTSVFSSRAWSWSDAIWTPLTRFQRHFFVPETLRWQTCSGSGCGLSHCLLTFDLAETASHLPCSRRVEQQPMNTQLKLQYAQDWGVIELAKLTSPYTRHNGLLCHLNDNKCDVYLSRRVSEEIWAALNIEDLRADERDRDPRENPPTNGIVRHDSHMRKIRPGTEPGSPWWEASRLTTQPPLDSAVLCTNIPISTAHWLSAATVEGDDWASVLQEVPNTLNALDDSERIADLQGKQVASAIRPARSREPMRVSEVSMEQRRNVRAGETGDPRENPPANSTTLTVFSHDIVLLVLATPDTPNVLWVFNYWLAVGQWSRALTMHQLMCRYRVNRGRQRCCKTDFPRTNMKIRSQRRAARYLSWKGNV</sequence>
<feature type="region of interest" description="Disordered" evidence="1">
    <location>
        <begin position="20"/>
        <end position="46"/>
    </location>
</feature>
<feature type="compositionally biased region" description="Basic and acidic residues" evidence="1">
    <location>
        <begin position="378"/>
        <end position="394"/>
    </location>
</feature>
<gene>
    <name evidence="2" type="ORF">PR048_022908</name>
</gene>
<dbReference type="EMBL" id="JARBHB010000009">
    <property type="protein sequence ID" value="KAJ8875018.1"/>
    <property type="molecule type" value="Genomic_DNA"/>
</dbReference>
<feature type="region of interest" description="Disordered" evidence="1">
    <location>
        <begin position="376"/>
        <end position="411"/>
    </location>
</feature>
<evidence type="ECO:0000313" key="3">
    <source>
        <dbReference type="Proteomes" id="UP001159363"/>
    </source>
</evidence>
<accession>A0ABQ9GSL1</accession>
<dbReference type="Proteomes" id="UP001159363">
    <property type="component" value="Chromosome 8"/>
</dbReference>
<reference evidence="2 3" key="1">
    <citation type="submission" date="2023-02" db="EMBL/GenBank/DDBJ databases">
        <title>LHISI_Scaffold_Assembly.</title>
        <authorList>
            <person name="Stuart O.P."/>
            <person name="Cleave R."/>
            <person name="Magrath M.J.L."/>
            <person name="Mikheyev A.S."/>
        </authorList>
    </citation>
    <scope>NUCLEOTIDE SEQUENCE [LARGE SCALE GENOMIC DNA]</scope>
    <source>
        <strain evidence="2">Daus_M_001</strain>
        <tissue evidence="2">Leg muscle</tissue>
    </source>
</reference>
<evidence type="ECO:0000313" key="2">
    <source>
        <dbReference type="EMBL" id="KAJ8875018.1"/>
    </source>
</evidence>
<feature type="region of interest" description="Disordered" evidence="1">
    <location>
        <begin position="269"/>
        <end position="305"/>
    </location>
</feature>
<name>A0ABQ9GSL1_9NEOP</name>
<organism evidence="2 3">
    <name type="scientific">Dryococelus australis</name>
    <dbReference type="NCBI Taxonomy" id="614101"/>
    <lineage>
        <taxon>Eukaryota</taxon>
        <taxon>Metazoa</taxon>
        <taxon>Ecdysozoa</taxon>
        <taxon>Arthropoda</taxon>
        <taxon>Hexapoda</taxon>
        <taxon>Insecta</taxon>
        <taxon>Pterygota</taxon>
        <taxon>Neoptera</taxon>
        <taxon>Polyneoptera</taxon>
        <taxon>Phasmatodea</taxon>
        <taxon>Verophasmatodea</taxon>
        <taxon>Anareolatae</taxon>
        <taxon>Phasmatidae</taxon>
        <taxon>Eurycanthinae</taxon>
        <taxon>Dryococelus</taxon>
    </lineage>
</organism>
<comment type="caution">
    <text evidence="2">The sequence shown here is derived from an EMBL/GenBank/DDBJ whole genome shotgun (WGS) entry which is preliminary data.</text>
</comment>
<proteinExistence type="predicted"/>
<evidence type="ECO:0000256" key="1">
    <source>
        <dbReference type="SAM" id="MobiDB-lite"/>
    </source>
</evidence>
<keyword evidence="3" id="KW-1185">Reference proteome</keyword>
<protein>
    <submittedName>
        <fullName evidence="2">Uncharacterized protein</fullName>
    </submittedName>
</protein>